<comment type="caution">
    <text evidence="2">The sequence shown here is derived from an EMBL/GenBank/DDBJ whole genome shotgun (WGS) entry which is preliminary data.</text>
</comment>
<protein>
    <recommendedName>
        <fullName evidence="1">Transcription regulator PadR N-terminal domain-containing protein</fullName>
    </recommendedName>
</protein>
<gene>
    <name evidence="2" type="ORF">GCM10007852_13350</name>
</gene>
<reference evidence="2" key="2">
    <citation type="submission" date="2023-01" db="EMBL/GenBank/DDBJ databases">
        <title>Draft genome sequence of Agaribacter marinus strain NBRC 110023.</title>
        <authorList>
            <person name="Sun Q."/>
            <person name="Mori K."/>
        </authorList>
    </citation>
    <scope>NUCLEOTIDE SEQUENCE</scope>
    <source>
        <strain evidence="2">NBRC 110023</strain>
    </source>
</reference>
<dbReference type="PANTHER" id="PTHR33169:SF14">
    <property type="entry name" value="TRANSCRIPTIONAL REGULATOR RV3488"/>
    <property type="match status" value="1"/>
</dbReference>
<name>A0AA37WI29_9ALTE</name>
<organism evidence="2 3">
    <name type="scientific">Agaribacter marinus</name>
    <dbReference type="NCBI Taxonomy" id="1431249"/>
    <lineage>
        <taxon>Bacteria</taxon>
        <taxon>Pseudomonadati</taxon>
        <taxon>Pseudomonadota</taxon>
        <taxon>Gammaproteobacteria</taxon>
        <taxon>Alteromonadales</taxon>
        <taxon>Alteromonadaceae</taxon>
        <taxon>Agaribacter</taxon>
    </lineage>
</organism>
<dbReference type="InterPro" id="IPR005149">
    <property type="entry name" value="Tscrpt_reg_PadR_N"/>
</dbReference>
<evidence type="ECO:0000259" key="1">
    <source>
        <dbReference type="Pfam" id="PF03551"/>
    </source>
</evidence>
<dbReference type="InterPro" id="IPR052509">
    <property type="entry name" value="Metal_resp_DNA-bind_regulator"/>
</dbReference>
<sequence>MSDKEKFLGEFEQFVLLSILKLGENAYGSAIRILLAEAVSRDVTIGALYTTLERLEKKGLLTSKMGEVTPERGGRAKKYFTLTAQGNRALKRSKDALTNMWQGLSICNQHGVSSR</sequence>
<dbReference type="EMBL" id="BSOT01000005">
    <property type="protein sequence ID" value="GLR70427.1"/>
    <property type="molecule type" value="Genomic_DNA"/>
</dbReference>
<evidence type="ECO:0000313" key="2">
    <source>
        <dbReference type="EMBL" id="GLR70427.1"/>
    </source>
</evidence>
<dbReference type="PANTHER" id="PTHR33169">
    <property type="entry name" value="PADR-FAMILY TRANSCRIPTIONAL REGULATOR"/>
    <property type="match status" value="1"/>
</dbReference>
<reference evidence="2" key="1">
    <citation type="journal article" date="2014" name="Int. J. Syst. Evol. Microbiol.">
        <title>Complete genome sequence of Corynebacterium casei LMG S-19264T (=DSM 44701T), isolated from a smear-ripened cheese.</title>
        <authorList>
            <consortium name="US DOE Joint Genome Institute (JGI-PGF)"/>
            <person name="Walter F."/>
            <person name="Albersmeier A."/>
            <person name="Kalinowski J."/>
            <person name="Ruckert C."/>
        </authorList>
    </citation>
    <scope>NUCLEOTIDE SEQUENCE</scope>
    <source>
        <strain evidence="2">NBRC 110023</strain>
    </source>
</reference>
<dbReference type="InterPro" id="IPR036388">
    <property type="entry name" value="WH-like_DNA-bd_sf"/>
</dbReference>
<evidence type="ECO:0000313" key="3">
    <source>
        <dbReference type="Proteomes" id="UP001156601"/>
    </source>
</evidence>
<feature type="domain" description="Transcription regulator PadR N-terminal" evidence="1">
    <location>
        <begin position="16"/>
        <end position="91"/>
    </location>
</feature>
<dbReference type="Proteomes" id="UP001156601">
    <property type="component" value="Unassembled WGS sequence"/>
</dbReference>
<dbReference type="Gene3D" id="1.10.10.10">
    <property type="entry name" value="Winged helix-like DNA-binding domain superfamily/Winged helix DNA-binding domain"/>
    <property type="match status" value="1"/>
</dbReference>
<keyword evidence="3" id="KW-1185">Reference proteome</keyword>
<dbReference type="Pfam" id="PF03551">
    <property type="entry name" value="PadR"/>
    <property type="match status" value="1"/>
</dbReference>
<dbReference type="RefSeq" id="WP_284216724.1">
    <property type="nucleotide sequence ID" value="NZ_BSOT01000005.1"/>
</dbReference>
<dbReference type="AlphaFoldDB" id="A0AA37WI29"/>
<accession>A0AA37WI29</accession>
<dbReference type="InterPro" id="IPR036390">
    <property type="entry name" value="WH_DNA-bd_sf"/>
</dbReference>
<dbReference type="SUPFAM" id="SSF46785">
    <property type="entry name" value="Winged helix' DNA-binding domain"/>
    <property type="match status" value="1"/>
</dbReference>
<proteinExistence type="predicted"/>